<feature type="transmembrane region" description="Helical" evidence="1">
    <location>
        <begin position="228"/>
        <end position="245"/>
    </location>
</feature>
<feature type="transmembrane region" description="Helical" evidence="1">
    <location>
        <begin position="27"/>
        <end position="44"/>
    </location>
</feature>
<keyword evidence="1" id="KW-0472">Membrane</keyword>
<evidence type="ECO:0000256" key="1">
    <source>
        <dbReference type="SAM" id="Phobius"/>
    </source>
</evidence>
<dbReference type="Pfam" id="PF14897">
    <property type="entry name" value="EpsG"/>
    <property type="match status" value="1"/>
</dbReference>
<evidence type="ECO:0000313" key="2">
    <source>
        <dbReference type="EMBL" id="AVX43106.1"/>
    </source>
</evidence>
<proteinExistence type="predicted"/>
<reference evidence="2 3" key="1">
    <citation type="journal article" date="2018" name="Emerg. Microbes Infect.">
        <title>Genomic analysis of oral Campylobacter concisus strains identified a potential bacterial molecular marker associated with active Crohn's disease.</title>
        <authorList>
            <person name="Liu F."/>
            <person name="Ma R."/>
            <person name="Tay C.Y.A."/>
            <person name="Octavia S."/>
            <person name="Lan R."/>
            <person name="Chung H.K.L."/>
            <person name="Riordan S.M."/>
            <person name="Grimm M.C."/>
            <person name="Leong R.W."/>
            <person name="Tanaka M.M."/>
            <person name="Connor S."/>
            <person name="Zhang L."/>
        </authorList>
    </citation>
    <scope>NUCLEOTIDE SEQUENCE [LARGE SCALE GENOMIC DNA]</scope>
    <source>
        <strain evidence="2 3">P2CDO4</strain>
    </source>
</reference>
<feature type="transmembrane region" description="Helical" evidence="1">
    <location>
        <begin position="257"/>
        <end position="278"/>
    </location>
</feature>
<feature type="transmembrane region" description="Helical" evidence="1">
    <location>
        <begin position="284"/>
        <end position="300"/>
    </location>
</feature>
<protein>
    <submittedName>
        <fullName evidence="2">EpsG family protein</fullName>
    </submittedName>
</protein>
<keyword evidence="1" id="KW-0812">Transmembrane</keyword>
<dbReference type="AlphaFoldDB" id="A0A2R4NXH0"/>
<gene>
    <name evidence="2" type="ORF">CCS77_0045</name>
</gene>
<feature type="transmembrane region" description="Helical" evidence="1">
    <location>
        <begin position="110"/>
        <end position="129"/>
    </location>
</feature>
<dbReference type="EMBL" id="CP021642">
    <property type="protein sequence ID" value="AVX43106.1"/>
    <property type="molecule type" value="Genomic_DNA"/>
</dbReference>
<feature type="transmembrane region" description="Helical" evidence="1">
    <location>
        <begin position="83"/>
        <end position="103"/>
    </location>
</feature>
<feature type="transmembrane region" description="Helical" evidence="1">
    <location>
        <begin position="187"/>
        <end position="208"/>
    </location>
</feature>
<accession>A0A2R4NXH0</accession>
<sequence>MLYFVIFAYISTFLVLDLTKFLRFNKIALVVLYLFLILFIGARYEIGGDWNYYLYEIFYKDARTDLGYEFLSLIGKNISTQHGIIFVNLCCAFLFLSCLFFLVTRFRYPFAGLLVAFPHGITVVAMGYTRQSVAIGFGFVAMYFMAKNHNFKSIIFILIGSLFHKSIAILMIFLPLLYLRQVNIKKVYIGIVFFLVLALICFKFDIFAGYISKIKFLYLSDMHYSNGAFIRIAVHIIPLVLYIFMRKDIKNRNNINYILFDELSILIVVAMFSSIFLSTLVDRLGLYFIFFDIVIFSIFIERLEIKLKFTLAFLIIIENFLIFYIWYNYSFYAIHYWQPYKNFFLEML</sequence>
<dbReference type="InterPro" id="IPR049458">
    <property type="entry name" value="EpsG-like"/>
</dbReference>
<feature type="transmembrane region" description="Helical" evidence="1">
    <location>
        <begin position="154"/>
        <end position="178"/>
    </location>
</feature>
<dbReference type="Proteomes" id="UP000241854">
    <property type="component" value="Chromosome"/>
</dbReference>
<dbReference type="RefSeq" id="WP_107916213.1">
    <property type="nucleotide sequence ID" value="NZ_CP021642.1"/>
</dbReference>
<name>A0A2R4NXH0_9BACT</name>
<organism evidence="2 3">
    <name type="scientific">Campylobacter concisus</name>
    <dbReference type="NCBI Taxonomy" id="199"/>
    <lineage>
        <taxon>Bacteria</taxon>
        <taxon>Pseudomonadati</taxon>
        <taxon>Campylobacterota</taxon>
        <taxon>Epsilonproteobacteria</taxon>
        <taxon>Campylobacterales</taxon>
        <taxon>Campylobacteraceae</taxon>
        <taxon>Campylobacter</taxon>
    </lineage>
</organism>
<evidence type="ECO:0000313" key="3">
    <source>
        <dbReference type="Proteomes" id="UP000241854"/>
    </source>
</evidence>
<feature type="transmembrane region" description="Helical" evidence="1">
    <location>
        <begin position="307"/>
        <end position="327"/>
    </location>
</feature>
<keyword evidence="1" id="KW-1133">Transmembrane helix</keyword>